<dbReference type="AlphaFoldDB" id="A0A3B6LX24"/>
<dbReference type="Gramene" id="TraesKAR5B01G0439820.1">
    <property type="protein sequence ID" value="cds.TraesKAR5B01G0439820.1"/>
    <property type="gene ID" value="TraesKAR5B01G0439820"/>
</dbReference>
<evidence type="ECO:0000259" key="5">
    <source>
        <dbReference type="PROSITE" id="PS50808"/>
    </source>
</evidence>
<dbReference type="PaxDb" id="4565-Traes_5BL_3F49EA442.2"/>
<dbReference type="PANTHER" id="PTHR32002:SF79">
    <property type="entry name" value="OS09G0549450 PROTEIN"/>
    <property type="match status" value="1"/>
</dbReference>
<reference evidence="6" key="1">
    <citation type="submission" date="2018-08" db="EMBL/GenBank/DDBJ databases">
        <authorList>
            <person name="Rossello M."/>
        </authorList>
    </citation>
    <scope>NUCLEOTIDE SEQUENCE [LARGE SCALE GENOMIC DNA]</scope>
    <source>
        <strain evidence="6">cv. Chinese Spring</strain>
    </source>
</reference>
<dbReference type="Gramene" id="TraesJUL5B03G03022180.1">
    <property type="protein sequence ID" value="TraesJUL5B03G03022180.1"/>
    <property type="gene ID" value="TraesJUL5B03G03022180"/>
</dbReference>
<dbReference type="OMA" id="TRSYTIC"/>
<gene>
    <name evidence="6" type="primary">LOC123114064</name>
</gene>
<dbReference type="PROSITE" id="PS50808">
    <property type="entry name" value="ZF_BED"/>
    <property type="match status" value="1"/>
</dbReference>
<protein>
    <recommendedName>
        <fullName evidence="5">BED-type domain-containing protein</fullName>
    </recommendedName>
</protein>
<keyword evidence="7" id="KW-1185">Reference proteome</keyword>
<organism evidence="6">
    <name type="scientific">Triticum aestivum</name>
    <name type="common">Wheat</name>
    <dbReference type="NCBI Taxonomy" id="4565"/>
    <lineage>
        <taxon>Eukaryota</taxon>
        <taxon>Viridiplantae</taxon>
        <taxon>Streptophyta</taxon>
        <taxon>Embryophyta</taxon>
        <taxon>Tracheophyta</taxon>
        <taxon>Spermatophyta</taxon>
        <taxon>Magnoliopsida</taxon>
        <taxon>Liliopsida</taxon>
        <taxon>Poales</taxon>
        <taxon>Poaceae</taxon>
        <taxon>BOP clade</taxon>
        <taxon>Pooideae</taxon>
        <taxon>Triticodae</taxon>
        <taxon>Triticeae</taxon>
        <taxon>Triticinae</taxon>
        <taxon>Triticum</taxon>
    </lineage>
</organism>
<evidence type="ECO:0000256" key="4">
    <source>
        <dbReference type="PROSITE-ProRule" id="PRU00027"/>
    </source>
</evidence>
<reference evidence="6" key="2">
    <citation type="submission" date="2018-10" db="UniProtKB">
        <authorList>
            <consortium name="EnsemblPlants"/>
        </authorList>
    </citation>
    <scope>IDENTIFICATION</scope>
</reference>
<dbReference type="GO" id="GO:0003700">
    <property type="term" value="F:DNA-binding transcription factor activity"/>
    <property type="evidence" value="ECO:0007669"/>
    <property type="project" value="InterPro"/>
</dbReference>
<dbReference type="Pfam" id="PF22922">
    <property type="entry name" value="GAF_NLP"/>
    <property type="match status" value="2"/>
</dbReference>
<dbReference type="Proteomes" id="UP000019116">
    <property type="component" value="Chromosome 5B"/>
</dbReference>
<dbReference type="RefSeq" id="XP_044391365.1">
    <property type="nucleotide sequence ID" value="XM_044535430.1"/>
</dbReference>
<dbReference type="SMART" id="SM00614">
    <property type="entry name" value="ZnF_BED"/>
    <property type="match status" value="1"/>
</dbReference>
<accession>A0A3B6LX24</accession>
<dbReference type="STRING" id="4565.A0A3B6LX24"/>
<dbReference type="Gramene" id="TraesARI7B03G04320810.1">
    <property type="protein sequence ID" value="TraesARI7B03G04320810.1"/>
    <property type="gene ID" value="TraesARI7B03G04320810"/>
</dbReference>
<dbReference type="InterPro" id="IPR055081">
    <property type="entry name" value="NLP1-9_GAF"/>
</dbReference>
<dbReference type="GeneID" id="123114064"/>
<dbReference type="Gramene" id="TraesCS5B02G501500.1">
    <property type="protein sequence ID" value="TraesCS5B02G501500.1"/>
    <property type="gene ID" value="TraesCS5B02G501500"/>
</dbReference>
<dbReference type="KEGG" id="taes:123114064"/>
<keyword evidence="1" id="KW-0479">Metal-binding</keyword>
<dbReference type="GO" id="GO:0003677">
    <property type="term" value="F:DNA binding"/>
    <property type="evidence" value="ECO:0007669"/>
    <property type="project" value="InterPro"/>
</dbReference>
<evidence type="ECO:0000256" key="3">
    <source>
        <dbReference type="ARBA" id="ARBA00022833"/>
    </source>
</evidence>
<name>A0A3B6LX24_WHEAT</name>
<dbReference type="EnsemblPlants" id="TraesCS5B02G501500.1">
    <property type="protein sequence ID" value="TraesCS5B02G501500.1"/>
    <property type="gene ID" value="TraesCS5B02G501500"/>
</dbReference>
<evidence type="ECO:0000256" key="1">
    <source>
        <dbReference type="ARBA" id="ARBA00022723"/>
    </source>
</evidence>
<dbReference type="Gramene" id="TraesSTA5B03G02992470.1">
    <property type="protein sequence ID" value="TraesSTA5B03G02992470.1"/>
    <property type="gene ID" value="TraesSTA5B03G02992470"/>
</dbReference>
<keyword evidence="2 4" id="KW-0863">Zinc-finger</keyword>
<proteinExistence type="predicted"/>
<dbReference type="OrthoDB" id="6270329at2759"/>
<sequence length="662" mass="72482">MEEGGFQFQPGISVTVRFMASPESPDIDWDGLDQLLLRGDISCPELAIDASSSPNFFASPSTVPSDATNTLLSQPNTCSSQPGAGVAAHTMPSKGAMVGLDSDLLEQLLPPGHNPWPELAANYSISSSSFASPSTFLLDATTKWGTPAGTNTCLIQPSCIPVPRATLSQGAAVDLEQPLSLSGDNPWLEVAPNTSRSPNFFATPSIFPSNAKSTTASVRERLTQALFYIAELQRDKHVLVQVWVPVKSSDGQLVLTTSGQPFTLDRSSERLVHFRNVSTRFQFSADVASEGSPVGLPGRVFIGKLPEWSPDIRYFTSYEYPMVNHAQYLDVHGTMGLPVFEKGNSSCLGVIELIMTRQKLNFTSEINYICSALQAVNLRSTEVSSIPHTTKFNSASYKDALPEILEVLRAACVTHNLPLAQTWATCAQQWKRASRHSDENYQHCISTIDAACYVNDPQMQNFHDSCSDHHLLRKQGVAGKAFTTNQPCFLPDIGSSAKLDYPLSHHAKIFNLKGAVAIRLRCTRTGTADFVLEFFLPTDCGALEEQKAVLDSLSGTMQNVCRTLRTVTDKEVEDDTVKPNSFDLQKNKKANKRKPMAPRSTVWKSFTKVMVGDTVKAKCDYCGENYCCESKNGTSSLISHLKRCKINPNKQSTSTLHMQTEG</sequence>
<evidence type="ECO:0000313" key="7">
    <source>
        <dbReference type="Proteomes" id="UP000019116"/>
    </source>
</evidence>
<feature type="domain" description="BED-type" evidence="5">
    <location>
        <begin position="597"/>
        <end position="651"/>
    </location>
</feature>
<evidence type="ECO:0000313" key="6">
    <source>
        <dbReference type="EnsemblPlants" id="TraesCS5B02G501500.1"/>
    </source>
</evidence>
<dbReference type="PANTHER" id="PTHR32002">
    <property type="entry name" value="PROTEIN NLP8"/>
    <property type="match status" value="1"/>
</dbReference>
<evidence type="ECO:0000256" key="2">
    <source>
        <dbReference type="ARBA" id="ARBA00022771"/>
    </source>
</evidence>
<dbReference type="InterPro" id="IPR003656">
    <property type="entry name" value="Znf_BED"/>
</dbReference>
<dbReference type="Pfam" id="PF02892">
    <property type="entry name" value="zf-BED"/>
    <property type="match status" value="1"/>
</dbReference>
<dbReference type="InterPro" id="IPR045012">
    <property type="entry name" value="NLP"/>
</dbReference>
<keyword evidence="3" id="KW-0862">Zinc</keyword>
<dbReference type="Gramene" id="TraesCS5B03G1216700.1">
    <property type="protein sequence ID" value="TraesCS5B03G1216700.1.CDS"/>
    <property type="gene ID" value="TraesCS5B03G1216700"/>
</dbReference>
<dbReference type="GO" id="GO:0008270">
    <property type="term" value="F:zinc ion binding"/>
    <property type="evidence" value="ECO:0007669"/>
    <property type="project" value="UniProtKB-KW"/>
</dbReference>